<dbReference type="InterPro" id="IPR029058">
    <property type="entry name" value="AB_hydrolase_fold"/>
</dbReference>
<evidence type="ECO:0000313" key="3">
    <source>
        <dbReference type="Proteomes" id="UP000030752"/>
    </source>
</evidence>
<dbReference type="eggNOG" id="ENOG502SMT1">
    <property type="taxonomic scope" value="Eukaryota"/>
</dbReference>
<evidence type="ECO:0000313" key="2">
    <source>
        <dbReference type="EMBL" id="ETN40947.1"/>
    </source>
</evidence>
<dbReference type="Gene3D" id="3.40.50.1820">
    <property type="entry name" value="alpha/beta hydrolase"/>
    <property type="match status" value="1"/>
</dbReference>
<keyword evidence="3" id="KW-1185">Reference proteome</keyword>
<organism evidence="2 3">
    <name type="scientific">Cyphellophora europaea (strain CBS 101466)</name>
    <name type="common">Phialophora europaea</name>
    <dbReference type="NCBI Taxonomy" id="1220924"/>
    <lineage>
        <taxon>Eukaryota</taxon>
        <taxon>Fungi</taxon>
        <taxon>Dikarya</taxon>
        <taxon>Ascomycota</taxon>
        <taxon>Pezizomycotina</taxon>
        <taxon>Eurotiomycetes</taxon>
        <taxon>Chaetothyriomycetidae</taxon>
        <taxon>Chaetothyriales</taxon>
        <taxon>Cyphellophoraceae</taxon>
        <taxon>Cyphellophora</taxon>
    </lineage>
</organism>
<feature type="domain" description="Peptidase S9 prolyl oligopeptidase catalytic" evidence="1">
    <location>
        <begin position="246"/>
        <end position="335"/>
    </location>
</feature>
<dbReference type="OrthoDB" id="10249433at2759"/>
<protein>
    <recommendedName>
        <fullName evidence="1">Peptidase S9 prolyl oligopeptidase catalytic domain-containing protein</fullName>
    </recommendedName>
</protein>
<dbReference type="GO" id="GO:0006508">
    <property type="term" value="P:proteolysis"/>
    <property type="evidence" value="ECO:0007669"/>
    <property type="project" value="InterPro"/>
</dbReference>
<dbReference type="SUPFAM" id="SSF53474">
    <property type="entry name" value="alpha/beta-Hydrolases"/>
    <property type="match status" value="1"/>
</dbReference>
<proteinExistence type="predicted"/>
<dbReference type="GO" id="GO:0052689">
    <property type="term" value="F:carboxylic ester hydrolase activity"/>
    <property type="evidence" value="ECO:0007669"/>
    <property type="project" value="TreeGrafter"/>
</dbReference>
<dbReference type="InterPro" id="IPR001375">
    <property type="entry name" value="Peptidase_S9_cat"/>
</dbReference>
<dbReference type="Proteomes" id="UP000030752">
    <property type="component" value="Unassembled WGS sequence"/>
</dbReference>
<dbReference type="HOGENOM" id="CLU_033707_0_0_1"/>
<evidence type="ECO:0000259" key="1">
    <source>
        <dbReference type="Pfam" id="PF00326"/>
    </source>
</evidence>
<gene>
    <name evidence="2" type="ORF">HMPREF1541_05227</name>
</gene>
<dbReference type="RefSeq" id="XP_008717790.1">
    <property type="nucleotide sequence ID" value="XM_008719568.1"/>
</dbReference>
<dbReference type="GeneID" id="19972566"/>
<sequence length="462" mass="51283">MAEPRVVVVELLRAIKARDTARFRALLFSPFALLFTDYKVGTLWDSLGFLFGPLDTWTEPEIHEQGRITVYKTLCTFQRVRQAFKISLWGNKVMGVGVASAMDIGLLPPWKAPSYVDEASIREEEISVQPYWVWPVTKGTINIPTPNASDRKPAVLLVPGSGPSDRDCTVGGCKYVSVLRFLVLPPHLLVVLLMKVNPYLQFKDLALGLATAGFVTLRMDKPSTVLGLKMLVTKSCTLQDEYITPLTAALKWLSNHESVDPSKIFILGSSLGGTVAPWLAKASPVPIAGIISCAGASISLAKTLIRQMKYHETYAPHANPEDAEKLYRQFEEIQRVLDAGGLKKGEKDPTKELAIPIPLTYLRDCHTHDPVKAASTLDMPMLFVQGRRDWQVGMEDFVKWQTGLGGSKAIEKAEWKVYDDIGHLLTVVDEEKKGAFQYDEPANVKQDVITDIVDFLRRSSGL</sequence>
<dbReference type="VEuPathDB" id="FungiDB:HMPREF1541_05227"/>
<dbReference type="GO" id="GO:0008236">
    <property type="term" value="F:serine-type peptidase activity"/>
    <property type="evidence" value="ECO:0007669"/>
    <property type="project" value="InterPro"/>
</dbReference>
<name>W2RX03_CYPE1</name>
<dbReference type="InterPro" id="IPR053145">
    <property type="entry name" value="AB_hydrolase_Est10"/>
</dbReference>
<dbReference type="Pfam" id="PF00326">
    <property type="entry name" value="Peptidase_S9"/>
    <property type="match status" value="1"/>
</dbReference>
<dbReference type="AlphaFoldDB" id="W2RX03"/>
<dbReference type="PANTHER" id="PTHR43265">
    <property type="entry name" value="ESTERASE ESTD"/>
    <property type="match status" value="1"/>
</dbReference>
<dbReference type="PANTHER" id="PTHR43265:SF1">
    <property type="entry name" value="ESTERASE ESTD"/>
    <property type="match status" value="1"/>
</dbReference>
<dbReference type="InParanoid" id="W2RX03"/>
<dbReference type="EMBL" id="KB822720">
    <property type="protein sequence ID" value="ETN40947.1"/>
    <property type="molecule type" value="Genomic_DNA"/>
</dbReference>
<accession>W2RX03</accession>
<reference evidence="2 3" key="1">
    <citation type="submission" date="2013-03" db="EMBL/GenBank/DDBJ databases">
        <title>The Genome Sequence of Phialophora europaea CBS 101466.</title>
        <authorList>
            <consortium name="The Broad Institute Genomics Platform"/>
            <person name="Cuomo C."/>
            <person name="de Hoog S."/>
            <person name="Gorbushina A."/>
            <person name="Walker B."/>
            <person name="Young S.K."/>
            <person name="Zeng Q."/>
            <person name="Gargeya S."/>
            <person name="Fitzgerald M."/>
            <person name="Haas B."/>
            <person name="Abouelleil A."/>
            <person name="Allen A.W."/>
            <person name="Alvarado L."/>
            <person name="Arachchi H.M."/>
            <person name="Berlin A.M."/>
            <person name="Chapman S.B."/>
            <person name="Gainer-Dewar J."/>
            <person name="Goldberg J."/>
            <person name="Griggs A."/>
            <person name="Gujja S."/>
            <person name="Hansen M."/>
            <person name="Howarth C."/>
            <person name="Imamovic A."/>
            <person name="Ireland A."/>
            <person name="Larimer J."/>
            <person name="McCowan C."/>
            <person name="Murphy C."/>
            <person name="Pearson M."/>
            <person name="Poon T.W."/>
            <person name="Priest M."/>
            <person name="Roberts A."/>
            <person name="Saif S."/>
            <person name="Shea T."/>
            <person name="Sisk P."/>
            <person name="Sykes S."/>
            <person name="Wortman J."/>
            <person name="Nusbaum C."/>
            <person name="Birren B."/>
        </authorList>
    </citation>
    <scope>NUCLEOTIDE SEQUENCE [LARGE SCALE GENOMIC DNA]</scope>
    <source>
        <strain evidence="2 3">CBS 101466</strain>
    </source>
</reference>